<dbReference type="KEGG" id="abas:ACPOL_0075"/>
<evidence type="ECO:0000256" key="6">
    <source>
        <dbReference type="ARBA" id="ARBA00022490"/>
    </source>
</evidence>
<comment type="cofactor">
    <cofactor evidence="1">
        <name>Zn(2+)</name>
        <dbReference type="ChEBI" id="CHEBI:29105"/>
    </cofactor>
</comment>
<keyword evidence="4 15" id="KW-0813">Transport</keyword>
<dbReference type="InterPro" id="IPR014001">
    <property type="entry name" value="Helicase_ATP-bd"/>
</dbReference>
<dbReference type="Pfam" id="PF07517">
    <property type="entry name" value="SecA_DEAD"/>
    <property type="match status" value="1"/>
</dbReference>
<feature type="binding site" evidence="15">
    <location>
        <begin position="120"/>
        <end position="124"/>
    </location>
    <ligand>
        <name>ATP</name>
        <dbReference type="ChEBI" id="CHEBI:30616"/>
    </ligand>
</feature>
<dbReference type="InterPro" id="IPR004027">
    <property type="entry name" value="SEC_C_motif"/>
</dbReference>
<dbReference type="Gene3D" id="1.10.3060.10">
    <property type="entry name" value="Helical scaffold and wing domains of SecA"/>
    <property type="match status" value="1"/>
</dbReference>
<evidence type="ECO:0000259" key="18">
    <source>
        <dbReference type="PROSITE" id="PS51192"/>
    </source>
</evidence>
<dbReference type="Gene3D" id="3.40.50.300">
    <property type="entry name" value="P-loop containing nucleotide triphosphate hydrolases"/>
    <property type="match status" value="2"/>
</dbReference>
<dbReference type="GO" id="GO:0008564">
    <property type="term" value="F:protein-exporting ATPase activity"/>
    <property type="evidence" value="ECO:0007669"/>
    <property type="project" value="UniProtKB-EC"/>
</dbReference>
<dbReference type="SUPFAM" id="SSF52540">
    <property type="entry name" value="P-loop containing nucleoside triphosphate hydrolases"/>
    <property type="match status" value="2"/>
</dbReference>
<comment type="subcellular location">
    <subcellularLocation>
        <location evidence="15">Cell membrane</location>
        <topology evidence="15">Peripheral membrane protein</topology>
        <orientation evidence="15">Cytoplasmic side</orientation>
    </subcellularLocation>
    <subcellularLocation>
        <location evidence="15">Cytoplasm</location>
    </subcellularLocation>
    <subcellularLocation>
        <location evidence="2">Membrane</location>
        <topology evidence="2">Peripheral membrane protein</topology>
    </subcellularLocation>
    <text evidence="15">Distribution is 50-50.</text>
</comment>
<keyword evidence="6 15" id="KW-0963">Cytoplasm</keyword>
<proteinExistence type="inferred from homology"/>
<feature type="region of interest" description="Disordered" evidence="17">
    <location>
        <begin position="962"/>
        <end position="1012"/>
    </location>
</feature>
<evidence type="ECO:0000256" key="11">
    <source>
        <dbReference type="ARBA" id="ARBA00022927"/>
    </source>
</evidence>
<evidence type="ECO:0000259" key="19">
    <source>
        <dbReference type="PROSITE" id="PS51196"/>
    </source>
</evidence>
<dbReference type="InterPro" id="IPR044722">
    <property type="entry name" value="SecA_SF2_C"/>
</dbReference>
<feature type="compositionally biased region" description="Basic and acidic residues" evidence="17">
    <location>
        <begin position="982"/>
        <end position="992"/>
    </location>
</feature>
<keyword evidence="7" id="KW-0479">Metal-binding</keyword>
<dbReference type="PANTHER" id="PTHR30612">
    <property type="entry name" value="SECA INNER MEMBRANE COMPONENT OF SEC PROTEIN SECRETION SYSTEM"/>
    <property type="match status" value="1"/>
</dbReference>
<dbReference type="Gene3D" id="3.90.1440.10">
    <property type="entry name" value="SecA, preprotein cross-linking domain"/>
    <property type="match status" value="1"/>
</dbReference>
<dbReference type="FunFam" id="3.40.50.300:FF:000246">
    <property type="entry name" value="Preprotein translocase subunit SecA"/>
    <property type="match status" value="1"/>
</dbReference>
<organism evidence="20 21">
    <name type="scientific">Acidisarcina polymorpha</name>
    <dbReference type="NCBI Taxonomy" id="2211140"/>
    <lineage>
        <taxon>Bacteria</taxon>
        <taxon>Pseudomonadati</taxon>
        <taxon>Acidobacteriota</taxon>
        <taxon>Terriglobia</taxon>
        <taxon>Terriglobales</taxon>
        <taxon>Acidobacteriaceae</taxon>
        <taxon>Acidisarcina</taxon>
    </lineage>
</organism>
<evidence type="ECO:0000256" key="15">
    <source>
        <dbReference type="HAMAP-Rule" id="MF_01382"/>
    </source>
</evidence>
<keyword evidence="20" id="KW-0347">Helicase</keyword>
<evidence type="ECO:0000256" key="1">
    <source>
        <dbReference type="ARBA" id="ARBA00001947"/>
    </source>
</evidence>
<dbReference type="GO" id="GO:0043952">
    <property type="term" value="P:protein transport by the Sec complex"/>
    <property type="evidence" value="ECO:0007669"/>
    <property type="project" value="TreeGrafter"/>
</dbReference>
<dbReference type="InterPro" id="IPR014018">
    <property type="entry name" value="SecA_motor_DEAD"/>
</dbReference>
<evidence type="ECO:0000256" key="9">
    <source>
        <dbReference type="ARBA" id="ARBA00022833"/>
    </source>
</evidence>
<dbReference type="CDD" id="cd17928">
    <property type="entry name" value="DEXDc_SecA"/>
    <property type="match status" value="1"/>
</dbReference>
<protein>
    <recommendedName>
        <fullName evidence="15 16">Protein translocase subunit SecA</fullName>
        <ecNumber evidence="15">7.4.2.8</ecNumber>
    </recommendedName>
</protein>
<evidence type="ECO:0000256" key="2">
    <source>
        <dbReference type="ARBA" id="ARBA00004170"/>
    </source>
</evidence>
<evidence type="ECO:0000256" key="8">
    <source>
        <dbReference type="ARBA" id="ARBA00022741"/>
    </source>
</evidence>
<comment type="subunit">
    <text evidence="15">Monomer and homodimer. Part of the essential Sec protein translocation apparatus which comprises SecA, SecYEG and auxiliary proteins SecDF. Other proteins may also be involved.</text>
</comment>
<comment type="catalytic activity">
    <reaction evidence="15">
        <text>ATP + H2O + cellular proteinSide 1 = ADP + phosphate + cellular proteinSide 2.</text>
        <dbReference type="EC" id="7.4.2.8"/>
    </reaction>
</comment>
<dbReference type="Proteomes" id="UP000253606">
    <property type="component" value="Chromosome"/>
</dbReference>
<dbReference type="PRINTS" id="PR00906">
    <property type="entry name" value="SECA"/>
</dbReference>
<accession>A0A2Z5FRX4</accession>
<dbReference type="HAMAP" id="MF_01382">
    <property type="entry name" value="SecA"/>
    <property type="match status" value="1"/>
</dbReference>
<dbReference type="NCBIfam" id="TIGR00963">
    <property type="entry name" value="secA"/>
    <property type="match status" value="1"/>
</dbReference>
<dbReference type="SUPFAM" id="SSF81767">
    <property type="entry name" value="Pre-protein crosslinking domain of SecA"/>
    <property type="match status" value="1"/>
</dbReference>
<dbReference type="NCBIfam" id="NF009538">
    <property type="entry name" value="PRK12904.1"/>
    <property type="match status" value="1"/>
</dbReference>
<dbReference type="EMBL" id="CP030840">
    <property type="protein sequence ID" value="AXC09462.1"/>
    <property type="molecule type" value="Genomic_DNA"/>
</dbReference>
<keyword evidence="8 15" id="KW-0547">Nucleotide-binding</keyword>
<dbReference type="SUPFAM" id="SSF81886">
    <property type="entry name" value="Helical scaffold and wing domains of SecA"/>
    <property type="match status" value="1"/>
</dbReference>
<keyword evidence="10 15" id="KW-0067">ATP-binding</keyword>
<dbReference type="Pfam" id="PF02810">
    <property type="entry name" value="SEC-C"/>
    <property type="match status" value="1"/>
</dbReference>
<dbReference type="PROSITE" id="PS01312">
    <property type="entry name" value="SECA"/>
    <property type="match status" value="1"/>
</dbReference>
<dbReference type="GO" id="GO:0005886">
    <property type="term" value="C:plasma membrane"/>
    <property type="evidence" value="ECO:0007669"/>
    <property type="project" value="UniProtKB-SubCell"/>
</dbReference>
<keyword evidence="9" id="KW-0862">Zinc</keyword>
<evidence type="ECO:0000313" key="21">
    <source>
        <dbReference type="Proteomes" id="UP000253606"/>
    </source>
</evidence>
<dbReference type="InterPro" id="IPR027417">
    <property type="entry name" value="P-loop_NTPase"/>
</dbReference>
<keyword evidence="5 15" id="KW-1003">Cell membrane</keyword>
<evidence type="ECO:0000256" key="16">
    <source>
        <dbReference type="RuleBase" id="RU003874"/>
    </source>
</evidence>
<comment type="similarity">
    <text evidence="3 15 16">Belongs to the SecA family.</text>
</comment>
<evidence type="ECO:0000256" key="17">
    <source>
        <dbReference type="SAM" id="MobiDB-lite"/>
    </source>
</evidence>
<feature type="region of interest" description="Disordered" evidence="17">
    <location>
        <begin position="928"/>
        <end position="950"/>
    </location>
</feature>
<feature type="binding site" evidence="15">
    <location>
        <position position="521"/>
    </location>
    <ligand>
        <name>ATP</name>
        <dbReference type="ChEBI" id="CHEBI:30616"/>
    </ligand>
</feature>
<dbReference type="RefSeq" id="WP_114205298.1">
    <property type="nucleotide sequence ID" value="NZ_CP030840.1"/>
</dbReference>
<keyword evidence="21" id="KW-1185">Reference proteome</keyword>
<dbReference type="InterPro" id="IPR036670">
    <property type="entry name" value="SecA_X-link_sf"/>
</dbReference>
<keyword evidence="20" id="KW-0378">Hydrolase</keyword>
<dbReference type="CDD" id="cd18803">
    <property type="entry name" value="SF2_C_secA"/>
    <property type="match status" value="1"/>
</dbReference>
<dbReference type="OrthoDB" id="9805579at2"/>
<evidence type="ECO:0000256" key="4">
    <source>
        <dbReference type="ARBA" id="ARBA00022448"/>
    </source>
</evidence>
<evidence type="ECO:0000256" key="12">
    <source>
        <dbReference type="ARBA" id="ARBA00022967"/>
    </source>
</evidence>
<evidence type="ECO:0000256" key="14">
    <source>
        <dbReference type="ARBA" id="ARBA00023136"/>
    </source>
</evidence>
<dbReference type="EC" id="7.4.2.8" evidence="15"/>
<feature type="domain" description="SecA family profile" evidence="19">
    <location>
        <begin position="3"/>
        <end position="666"/>
    </location>
</feature>
<dbReference type="GO" id="GO:0031522">
    <property type="term" value="C:cell envelope Sec protein transport complex"/>
    <property type="evidence" value="ECO:0007669"/>
    <property type="project" value="TreeGrafter"/>
</dbReference>
<dbReference type="GO" id="GO:0017038">
    <property type="term" value="P:protein import"/>
    <property type="evidence" value="ECO:0007669"/>
    <property type="project" value="InterPro"/>
</dbReference>
<dbReference type="SMART" id="SM00958">
    <property type="entry name" value="SecA_PP_bind"/>
    <property type="match status" value="1"/>
</dbReference>
<dbReference type="Gene3D" id="3.10.450.50">
    <property type="match status" value="1"/>
</dbReference>
<evidence type="ECO:0000313" key="20">
    <source>
        <dbReference type="EMBL" id="AXC09462.1"/>
    </source>
</evidence>
<evidence type="ECO:0000256" key="10">
    <source>
        <dbReference type="ARBA" id="ARBA00022840"/>
    </source>
</evidence>
<dbReference type="FunFam" id="3.40.50.300:FF:000334">
    <property type="entry name" value="Protein translocase subunit SecA"/>
    <property type="match status" value="1"/>
</dbReference>
<keyword evidence="14 15" id="KW-0472">Membrane</keyword>
<dbReference type="GO" id="GO:0004386">
    <property type="term" value="F:helicase activity"/>
    <property type="evidence" value="ECO:0007669"/>
    <property type="project" value="UniProtKB-KW"/>
</dbReference>
<dbReference type="AlphaFoldDB" id="A0A2Z5FRX4"/>
<dbReference type="InterPro" id="IPR000185">
    <property type="entry name" value="SecA"/>
</dbReference>
<dbReference type="InterPro" id="IPR011116">
    <property type="entry name" value="SecA_Wing/Scaffold"/>
</dbReference>
<dbReference type="PROSITE" id="PS51192">
    <property type="entry name" value="HELICASE_ATP_BIND_1"/>
    <property type="match status" value="1"/>
</dbReference>
<evidence type="ECO:0000256" key="7">
    <source>
        <dbReference type="ARBA" id="ARBA00022723"/>
    </source>
</evidence>
<evidence type="ECO:0000256" key="5">
    <source>
        <dbReference type="ARBA" id="ARBA00022475"/>
    </source>
</evidence>
<name>A0A2Z5FRX4_9BACT</name>
<dbReference type="PANTHER" id="PTHR30612:SF0">
    <property type="entry name" value="CHLOROPLAST PROTEIN-TRANSPORTING ATPASE"/>
    <property type="match status" value="1"/>
</dbReference>
<dbReference type="InterPro" id="IPR011130">
    <property type="entry name" value="SecA_preprotein_X-link_dom"/>
</dbReference>
<keyword evidence="12 15" id="KW-1278">Translocase</keyword>
<dbReference type="FunFam" id="3.90.1440.10:FF:000002">
    <property type="entry name" value="Protein translocase subunit SecA"/>
    <property type="match status" value="1"/>
</dbReference>
<dbReference type="Pfam" id="PF01043">
    <property type="entry name" value="SecA_PP_bind"/>
    <property type="match status" value="1"/>
</dbReference>
<keyword evidence="11 15" id="KW-0653">Protein transport</keyword>
<dbReference type="InterPro" id="IPR020937">
    <property type="entry name" value="SecA_CS"/>
</dbReference>
<sequence>MIGNVLTKVFGTNNDRVVKRLLPMVETIRALEPELQRLSDEELRAKTQEFKNRIRAKVEGLTDEEDIVAGEKAALDELLPEAFAVVREAGRRILNMRHFDVQLIGGMVLHQGKIAEMRTGEGKTLVATLSCYLNALAGHGVHVVTVNDYLAKRDAEWMGKIYEFLGLTVGVIVHDLDDSQRRAAYASDITYGTNNEFGFDYLRDNMKFDISDCVQRGHYYAIVDEVDSILIDEARTPLIISGPTDQTTDNYVRVNKIIPELELGEEIEQGETKILTGDYVVDEKHRSITVSDEGWEKVERLLGIGNIADVENWSLKHHVETAIKAHSLYRRDVQYVVKDGEVIIVDEFTGRLMAGRRWSDGLHQAVEAKEGVSIRKEDQTLATITFQNYFRLYKKLAGMTGTAETEATEFDKIYKLDIVVIPTNKPMRRLENPDVVFRTAKEKYFAVADEIEKLHEAKQPVLVGTTSIEKSELLSSILQRKGVKHVVLNAKFHEREAEIVAQAGQHGKVTIATNMAGRGTDILLGGNAEFVAKRDLVKKGLARAISVAEGAINPTAASGMFRFYYEGQEFETTQENWDKTYAIHAAASAKDHDAVIEAGGLHILGTERHESRRIDNQLRGRAGRQGDPGSSRFYLSLEDDLMRIFAKEWVSTLLQRLGMEEGVPIESKMISSRIEAAQKAVEAQNFESRKHLLEYDDVMNKQREAVYGLRNSLLKGLDQKELIVEDYVANLLSIMLDEFAPEKLHPDQWNLNGIKERLATQFGLNLEAEEIDIAQMNRHELGETLFEKLKEHYAAKEQIIGEPAMRYHERMIMLSVLDGLWKDHLLSMDHLKEGIGLRGYAQQDPLVAYKRESFDMFESMMNRFQEDTVRFLFLMQIIGPDGQPVQIGNRPRPVINVPAPAASSASRPALEPQGGAVAVAERPVGAQPVQPARSAVSSPVPIPTRQPSTTIDQIEAEFQRKKKRELDQARMAGTNGNGSEVAQRRTGEKVGRNDLCPCGSGKKYKKCHGAEA</sequence>
<feature type="domain" description="Helicase ATP-binding" evidence="18">
    <location>
        <begin position="104"/>
        <end position="262"/>
    </location>
</feature>
<dbReference type="GO" id="GO:0005524">
    <property type="term" value="F:ATP binding"/>
    <property type="evidence" value="ECO:0007669"/>
    <property type="project" value="UniProtKB-UniRule"/>
</dbReference>
<dbReference type="InterPro" id="IPR036266">
    <property type="entry name" value="SecA_Wing/Scaffold_sf"/>
</dbReference>
<evidence type="ECO:0000256" key="3">
    <source>
        <dbReference type="ARBA" id="ARBA00007650"/>
    </source>
</evidence>
<reference evidence="20 21" key="1">
    <citation type="journal article" date="2018" name="Front. Microbiol.">
        <title>Hydrolytic Capabilities as a Key to Environmental Success: Chitinolytic and Cellulolytic Acidobacteria From Acidic Sub-arctic Soils and Boreal Peatlands.</title>
        <authorList>
            <person name="Belova S.E."/>
            <person name="Ravin N.V."/>
            <person name="Pankratov T.A."/>
            <person name="Rakitin A.L."/>
            <person name="Ivanova A.A."/>
            <person name="Beletsky A.V."/>
            <person name="Mardanov A.V."/>
            <person name="Sinninghe Damste J.S."/>
            <person name="Dedysh S.N."/>
        </authorList>
    </citation>
    <scope>NUCLEOTIDE SEQUENCE [LARGE SCALE GENOMIC DNA]</scope>
    <source>
        <strain evidence="20 21">SBC82</strain>
    </source>
</reference>
<dbReference type="GO" id="GO:0006605">
    <property type="term" value="P:protein targeting"/>
    <property type="evidence" value="ECO:0007669"/>
    <property type="project" value="UniProtKB-UniRule"/>
</dbReference>
<comment type="function">
    <text evidence="15">Part of the Sec protein translocase complex. Interacts with the SecYEG preprotein conducting channel. Has a central role in coupling the hydrolysis of ATP to the transfer of proteins into and across the cell membrane, serving as an ATP-driven molecular motor driving the stepwise translocation of polypeptide chains across the membrane.</text>
</comment>
<feature type="compositionally biased region" description="Basic residues" evidence="17">
    <location>
        <begin position="1002"/>
        <end position="1012"/>
    </location>
</feature>
<gene>
    <name evidence="15" type="primary">secA</name>
    <name evidence="20" type="ORF">ACPOL_0075</name>
</gene>
<keyword evidence="13 15" id="KW-0811">Translocation</keyword>
<dbReference type="Pfam" id="PF21090">
    <property type="entry name" value="P-loop_SecA"/>
    <property type="match status" value="1"/>
</dbReference>
<dbReference type="GO" id="GO:0046872">
    <property type="term" value="F:metal ion binding"/>
    <property type="evidence" value="ECO:0007669"/>
    <property type="project" value="UniProtKB-KW"/>
</dbReference>
<dbReference type="GO" id="GO:0005829">
    <property type="term" value="C:cytosol"/>
    <property type="evidence" value="ECO:0007669"/>
    <property type="project" value="TreeGrafter"/>
</dbReference>
<dbReference type="SMART" id="SM00957">
    <property type="entry name" value="SecA_DEAD"/>
    <property type="match status" value="1"/>
</dbReference>
<feature type="binding site" evidence="15">
    <location>
        <position position="102"/>
    </location>
    <ligand>
        <name>ATP</name>
        <dbReference type="ChEBI" id="CHEBI:30616"/>
    </ligand>
</feature>
<dbReference type="Pfam" id="PF07516">
    <property type="entry name" value="SecA_SW"/>
    <property type="match status" value="1"/>
</dbReference>
<dbReference type="PROSITE" id="PS51196">
    <property type="entry name" value="SECA_MOTOR_DEAD"/>
    <property type="match status" value="1"/>
</dbReference>
<evidence type="ECO:0000256" key="13">
    <source>
        <dbReference type="ARBA" id="ARBA00023010"/>
    </source>
</evidence>
<dbReference type="InterPro" id="IPR011115">
    <property type="entry name" value="SecA_DEAD"/>
</dbReference>
<dbReference type="GO" id="GO:0065002">
    <property type="term" value="P:intracellular protein transmembrane transport"/>
    <property type="evidence" value="ECO:0007669"/>
    <property type="project" value="UniProtKB-UniRule"/>
</dbReference>